<evidence type="ECO:0000313" key="2">
    <source>
        <dbReference type="EMBL" id="BBO68422.1"/>
    </source>
</evidence>
<dbReference type="InterPro" id="IPR000182">
    <property type="entry name" value="GNAT_dom"/>
</dbReference>
<dbReference type="InterPro" id="IPR016181">
    <property type="entry name" value="Acyl_CoA_acyltransferase"/>
</dbReference>
<dbReference type="SUPFAM" id="SSF55729">
    <property type="entry name" value="Acyl-CoA N-acyltransferases (Nat)"/>
    <property type="match status" value="1"/>
</dbReference>
<proteinExistence type="predicted"/>
<dbReference type="RefSeq" id="WP_231716454.1">
    <property type="nucleotide sequence ID" value="NZ_AP021874.1"/>
</dbReference>
<dbReference type="Proteomes" id="UP000427906">
    <property type="component" value="Chromosome"/>
</dbReference>
<sequence length="178" mass="19459">MDIEIAADSDSGDVLRIQTEAFGHDKEANLVNRLLNDDTARPLLSLLAVDRKEAVGHILFTRVRITGNEDAVSAMILAPLAVLPKAQGTGVGGKLIEEGLYRLAESKVDLVFVLGHPGYYPRFGFQPAGIRGFEAPYPIPEKDAAAWMVQELRPGVIGNVYGKIICADPLDEPEHWRE</sequence>
<dbReference type="AlphaFoldDB" id="A0A5K7YFU9"/>
<keyword evidence="3" id="KW-1185">Reference proteome</keyword>
<dbReference type="EMBL" id="AP021874">
    <property type="protein sequence ID" value="BBO68422.1"/>
    <property type="molecule type" value="Genomic_DNA"/>
</dbReference>
<reference evidence="2 3" key="1">
    <citation type="submission" date="2019-11" db="EMBL/GenBank/DDBJ databases">
        <title>Comparative genomics of hydrocarbon-degrading Desulfosarcina strains.</title>
        <authorList>
            <person name="Watanabe M."/>
            <person name="Kojima H."/>
            <person name="Fukui M."/>
        </authorList>
    </citation>
    <scope>NUCLEOTIDE SEQUENCE [LARGE SCALE GENOMIC DNA]</scope>
    <source>
        <strain evidence="2 3">PL12</strain>
    </source>
</reference>
<gene>
    <name evidence="2" type="ORF">DSCA_23520</name>
</gene>
<dbReference type="PROSITE" id="PS51186">
    <property type="entry name" value="GNAT"/>
    <property type="match status" value="1"/>
</dbReference>
<dbReference type="Gene3D" id="3.40.630.30">
    <property type="match status" value="1"/>
</dbReference>
<dbReference type="KEGG" id="dalk:DSCA_23520"/>
<dbReference type="GO" id="GO:0016747">
    <property type="term" value="F:acyltransferase activity, transferring groups other than amino-acyl groups"/>
    <property type="evidence" value="ECO:0007669"/>
    <property type="project" value="InterPro"/>
</dbReference>
<organism evidence="2 3">
    <name type="scientific">Desulfosarcina alkanivorans</name>
    <dbReference type="NCBI Taxonomy" id="571177"/>
    <lineage>
        <taxon>Bacteria</taxon>
        <taxon>Pseudomonadati</taxon>
        <taxon>Thermodesulfobacteriota</taxon>
        <taxon>Desulfobacteria</taxon>
        <taxon>Desulfobacterales</taxon>
        <taxon>Desulfosarcinaceae</taxon>
        <taxon>Desulfosarcina</taxon>
    </lineage>
</organism>
<evidence type="ECO:0000313" key="3">
    <source>
        <dbReference type="Proteomes" id="UP000427906"/>
    </source>
</evidence>
<protein>
    <submittedName>
        <fullName evidence="2">N-acetyltransferase</fullName>
    </submittedName>
</protein>
<evidence type="ECO:0000259" key="1">
    <source>
        <dbReference type="PROSITE" id="PS51186"/>
    </source>
</evidence>
<name>A0A5K7YFU9_9BACT</name>
<keyword evidence="2" id="KW-0808">Transferase</keyword>
<dbReference type="CDD" id="cd04301">
    <property type="entry name" value="NAT_SF"/>
    <property type="match status" value="1"/>
</dbReference>
<feature type="domain" description="N-acetyltransferase" evidence="1">
    <location>
        <begin position="1"/>
        <end position="153"/>
    </location>
</feature>
<dbReference type="Pfam" id="PF13527">
    <property type="entry name" value="Acetyltransf_9"/>
    <property type="match status" value="1"/>
</dbReference>
<accession>A0A5K7YFU9</accession>